<dbReference type="Proteomes" id="UP000191056">
    <property type="component" value="Unassembled WGS sequence"/>
</dbReference>
<dbReference type="InterPro" id="IPR015424">
    <property type="entry name" value="PyrdxlP-dep_Trfase"/>
</dbReference>
<dbReference type="GO" id="GO:0030170">
    <property type="term" value="F:pyridoxal phosphate binding"/>
    <property type="evidence" value="ECO:0007669"/>
    <property type="project" value="TreeGrafter"/>
</dbReference>
<keyword evidence="1 4" id="KW-0663">Pyridoxal phosphate</keyword>
<comment type="similarity">
    <text evidence="2 5">Belongs to the DegT/DnrJ/EryC1 family.</text>
</comment>
<evidence type="ECO:0000256" key="5">
    <source>
        <dbReference type="RuleBase" id="RU004508"/>
    </source>
</evidence>
<accession>A0A1V4IHY2</accession>
<dbReference type="Gene3D" id="3.40.640.10">
    <property type="entry name" value="Type I PLP-dependent aspartate aminotransferase-like (Major domain)"/>
    <property type="match status" value="1"/>
</dbReference>
<dbReference type="SUPFAM" id="SSF53383">
    <property type="entry name" value="PLP-dependent transferases"/>
    <property type="match status" value="1"/>
</dbReference>
<name>A0A1V4IHY2_9CLOT</name>
<feature type="active site" description="Proton acceptor" evidence="3">
    <location>
        <position position="187"/>
    </location>
</feature>
<keyword evidence="7" id="KW-1185">Reference proteome</keyword>
<dbReference type="EMBL" id="MZGT01000050">
    <property type="protein sequence ID" value="OPJ59529.1"/>
    <property type="molecule type" value="Genomic_DNA"/>
</dbReference>
<dbReference type="AlphaFoldDB" id="A0A1V4IHY2"/>
<dbReference type="CDD" id="cd00616">
    <property type="entry name" value="AHBA_syn"/>
    <property type="match status" value="1"/>
</dbReference>
<organism evidence="6 7">
    <name type="scientific">Clostridium chromiireducens</name>
    <dbReference type="NCBI Taxonomy" id="225345"/>
    <lineage>
        <taxon>Bacteria</taxon>
        <taxon>Bacillati</taxon>
        <taxon>Bacillota</taxon>
        <taxon>Clostridia</taxon>
        <taxon>Eubacteriales</taxon>
        <taxon>Clostridiaceae</taxon>
        <taxon>Clostridium</taxon>
    </lineage>
</organism>
<evidence type="ECO:0000256" key="4">
    <source>
        <dbReference type="PIRSR" id="PIRSR000390-2"/>
    </source>
</evidence>
<dbReference type="GO" id="GO:0008483">
    <property type="term" value="F:transaminase activity"/>
    <property type="evidence" value="ECO:0007669"/>
    <property type="project" value="UniProtKB-KW"/>
</dbReference>
<dbReference type="PANTHER" id="PTHR30244">
    <property type="entry name" value="TRANSAMINASE"/>
    <property type="match status" value="1"/>
</dbReference>
<keyword evidence="6" id="KW-0808">Transferase</keyword>
<dbReference type="Pfam" id="PF01041">
    <property type="entry name" value="DegT_DnrJ_EryC1"/>
    <property type="match status" value="1"/>
</dbReference>
<evidence type="ECO:0000313" key="7">
    <source>
        <dbReference type="Proteomes" id="UP000191056"/>
    </source>
</evidence>
<reference evidence="6 7" key="1">
    <citation type="submission" date="2017-03" db="EMBL/GenBank/DDBJ databases">
        <title>Genome sequence of Clostridium chromiireducens DSM 23318.</title>
        <authorList>
            <person name="Poehlein A."/>
            <person name="Daniel R."/>
        </authorList>
    </citation>
    <scope>NUCLEOTIDE SEQUENCE [LARGE SCALE GENOMIC DNA]</scope>
    <source>
        <strain evidence="6 7">DSM 23318</strain>
    </source>
</reference>
<evidence type="ECO:0000256" key="1">
    <source>
        <dbReference type="ARBA" id="ARBA00022898"/>
    </source>
</evidence>
<evidence type="ECO:0000313" key="6">
    <source>
        <dbReference type="EMBL" id="OPJ59529.1"/>
    </source>
</evidence>
<dbReference type="Gene3D" id="3.90.1150.10">
    <property type="entry name" value="Aspartate Aminotransferase, domain 1"/>
    <property type="match status" value="1"/>
</dbReference>
<dbReference type="RefSeq" id="WP_341456919.1">
    <property type="nucleotide sequence ID" value="NZ_MZGT01000050.1"/>
</dbReference>
<dbReference type="InterPro" id="IPR015421">
    <property type="entry name" value="PyrdxlP-dep_Trfase_major"/>
</dbReference>
<dbReference type="GO" id="GO:0000271">
    <property type="term" value="P:polysaccharide biosynthetic process"/>
    <property type="evidence" value="ECO:0007669"/>
    <property type="project" value="TreeGrafter"/>
</dbReference>
<dbReference type="PANTHER" id="PTHR30244:SF36">
    <property type="entry name" value="3-OXO-GLUCOSE-6-PHOSPHATE:GLUTAMATE AMINOTRANSFERASE"/>
    <property type="match status" value="1"/>
</dbReference>
<sequence length="361" mass="40820">MMKIPAYDMTGIHNEIKKQVSETMERVIDKNWFIQGEEVNSFEKEYAEFTGTNEAIGVSNGLDALNLSLVSLEIPKGSEVIIPGNTFIATALAASYADLKVVLVDPDIDTYTIDSKKIENAITDKTKAIMPVHLYGRACEMDAIMEIAKKYGLYVIEDNAQAQGATYKGRQTGTFGDAAATSFYPGKNIGAFGDGGGITTNNDELAKKIRMYQNYGSEQKYYHEYKGFNARLDEIQAAILRIKLPLLKKWNNERKEIAQIYGANINNSKIILPQYYEGNVWHQYVIRTEQRDELQKYLSDNGISTVIHYPIPIHKQKAYSELSHYSLPVTEELCNTVLSLPIYPYIGEEKLNYIIDVLNRY</sequence>
<dbReference type="PIRSF" id="PIRSF000390">
    <property type="entry name" value="PLP_StrS"/>
    <property type="match status" value="1"/>
</dbReference>
<protein>
    <submittedName>
        <fullName evidence="6">dTDP-3-amino-3,6-dideoxy-alpha-D-galactopyranose transaminase</fullName>
        <ecNumber evidence="6">2.6.1.90</ecNumber>
    </submittedName>
</protein>
<dbReference type="InterPro" id="IPR000653">
    <property type="entry name" value="DegT/StrS_aminotransferase"/>
</dbReference>
<gene>
    <name evidence="6" type="primary">fdtB_2</name>
    <name evidence="6" type="ORF">CLCHR_34120</name>
</gene>
<dbReference type="EC" id="2.6.1.90" evidence="6"/>
<feature type="modified residue" description="N6-(pyridoxal phosphate)lysine" evidence="4">
    <location>
        <position position="187"/>
    </location>
</feature>
<evidence type="ECO:0000256" key="3">
    <source>
        <dbReference type="PIRSR" id="PIRSR000390-1"/>
    </source>
</evidence>
<proteinExistence type="inferred from homology"/>
<comment type="caution">
    <text evidence="6">The sequence shown here is derived from an EMBL/GenBank/DDBJ whole genome shotgun (WGS) entry which is preliminary data.</text>
</comment>
<keyword evidence="6" id="KW-0032">Aminotransferase</keyword>
<dbReference type="InterPro" id="IPR015422">
    <property type="entry name" value="PyrdxlP-dep_Trfase_small"/>
</dbReference>
<evidence type="ECO:0000256" key="2">
    <source>
        <dbReference type="ARBA" id="ARBA00037999"/>
    </source>
</evidence>
<dbReference type="STRING" id="225345.CLCHR_34120"/>